<comment type="subcellular location">
    <subcellularLocation>
        <location evidence="1">Membrane</location>
    </subcellularLocation>
</comment>
<evidence type="ECO:0000256" key="3">
    <source>
        <dbReference type="PROSITE-ProRule" id="PRU00473"/>
    </source>
</evidence>
<evidence type="ECO:0000256" key="4">
    <source>
        <dbReference type="SAM" id="Phobius"/>
    </source>
</evidence>
<evidence type="ECO:0000256" key="2">
    <source>
        <dbReference type="ARBA" id="ARBA00023136"/>
    </source>
</evidence>
<feature type="domain" description="OmpA-like" evidence="5">
    <location>
        <begin position="65"/>
        <end position="173"/>
    </location>
</feature>
<dbReference type="GO" id="GO:0016020">
    <property type="term" value="C:membrane"/>
    <property type="evidence" value="ECO:0007669"/>
    <property type="project" value="UniProtKB-SubCell"/>
</dbReference>
<sequence length="173" mass="17858">MFDQEDGELNVVIGVLFGVIALVIAFVIGLGVYSLRGQNPAPAGAVQEASVEAAGIAVVEVEFVETAEVGEALLKIYFDTGSSSLPADTTVELERIVAELGSRSETVALISGFHDESGSAEANAAIARDRAVAVGQALVAAGAPAERVQLRRPAVTLGDGDAAEARRVEIRVQ</sequence>
<dbReference type="AlphaFoldDB" id="A0A4S4B0W8"/>
<name>A0A4S4B0W8_9RHOO</name>
<dbReference type="PRINTS" id="PR01021">
    <property type="entry name" value="OMPADOMAIN"/>
</dbReference>
<dbReference type="InterPro" id="IPR006665">
    <property type="entry name" value="OmpA-like"/>
</dbReference>
<keyword evidence="4" id="KW-0812">Transmembrane</keyword>
<evidence type="ECO:0000259" key="5">
    <source>
        <dbReference type="PROSITE" id="PS51123"/>
    </source>
</evidence>
<dbReference type="SUPFAM" id="SSF103088">
    <property type="entry name" value="OmpA-like"/>
    <property type="match status" value="1"/>
</dbReference>
<dbReference type="EMBL" id="SSOC01000002">
    <property type="protein sequence ID" value="THF66191.1"/>
    <property type="molecule type" value="Genomic_DNA"/>
</dbReference>
<keyword evidence="2 3" id="KW-0472">Membrane</keyword>
<dbReference type="Pfam" id="PF00691">
    <property type="entry name" value="OmpA"/>
    <property type="match status" value="1"/>
</dbReference>
<dbReference type="Proteomes" id="UP000308430">
    <property type="component" value="Unassembled WGS sequence"/>
</dbReference>
<dbReference type="InterPro" id="IPR036737">
    <property type="entry name" value="OmpA-like_sf"/>
</dbReference>
<dbReference type="OrthoDB" id="8526920at2"/>
<dbReference type="InterPro" id="IPR006664">
    <property type="entry name" value="OMP_bac"/>
</dbReference>
<dbReference type="RefSeq" id="WP_136347140.1">
    <property type="nucleotide sequence ID" value="NZ_SSOC01000002.1"/>
</dbReference>
<organism evidence="6 7">
    <name type="scientific">Pseudothauera nasutitermitis</name>
    <dbReference type="NCBI Taxonomy" id="2565930"/>
    <lineage>
        <taxon>Bacteria</taxon>
        <taxon>Pseudomonadati</taxon>
        <taxon>Pseudomonadota</taxon>
        <taxon>Betaproteobacteria</taxon>
        <taxon>Rhodocyclales</taxon>
        <taxon>Zoogloeaceae</taxon>
        <taxon>Pseudothauera</taxon>
    </lineage>
</organism>
<comment type="caution">
    <text evidence="6">The sequence shown here is derived from an EMBL/GenBank/DDBJ whole genome shotgun (WGS) entry which is preliminary data.</text>
</comment>
<dbReference type="Gene3D" id="3.30.1330.60">
    <property type="entry name" value="OmpA-like domain"/>
    <property type="match status" value="1"/>
</dbReference>
<feature type="transmembrane region" description="Helical" evidence="4">
    <location>
        <begin position="12"/>
        <end position="33"/>
    </location>
</feature>
<dbReference type="PROSITE" id="PS51123">
    <property type="entry name" value="OMPA_2"/>
    <property type="match status" value="1"/>
</dbReference>
<reference evidence="6 7" key="1">
    <citation type="submission" date="2019-04" db="EMBL/GenBank/DDBJ databases">
        <title>Azoarcus nasutitermitis sp. nov. isolated from termite nest.</title>
        <authorList>
            <person name="Lin S.-Y."/>
            <person name="Hameed A."/>
            <person name="Hsu Y.-H."/>
            <person name="Young C.-C."/>
        </authorList>
    </citation>
    <scope>NUCLEOTIDE SEQUENCE [LARGE SCALE GENOMIC DNA]</scope>
    <source>
        <strain evidence="6 7">CC-YHH838</strain>
    </source>
</reference>
<proteinExistence type="predicted"/>
<keyword evidence="7" id="KW-1185">Reference proteome</keyword>
<gene>
    <name evidence="6" type="ORF">E6C76_04855</name>
</gene>
<keyword evidence="4" id="KW-1133">Transmembrane helix</keyword>
<evidence type="ECO:0000313" key="6">
    <source>
        <dbReference type="EMBL" id="THF66191.1"/>
    </source>
</evidence>
<accession>A0A4S4B0W8</accession>
<evidence type="ECO:0000313" key="7">
    <source>
        <dbReference type="Proteomes" id="UP000308430"/>
    </source>
</evidence>
<protein>
    <submittedName>
        <fullName evidence="6">OmpA family protein</fullName>
    </submittedName>
</protein>
<evidence type="ECO:0000256" key="1">
    <source>
        <dbReference type="ARBA" id="ARBA00004370"/>
    </source>
</evidence>